<feature type="region of interest" description="Disordered" evidence="1">
    <location>
        <begin position="1"/>
        <end position="30"/>
    </location>
</feature>
<dbReference type="EMBL" id="JAACXV010000044">
    <property type="protein sequence ID" value="KAF7285766.1"/>
    <property type="molecule type" value="Genomic_DNA"/>
</dbReference>
<sequence>MTVSKQSRQPWLENNDASRRRQMKIGPPGHLVTEAARCSARRHDDRGINHGRPWKPTAEERRQTAMVAGGGSISRKGLLRWRKRPSASVIFEIVDGHDRRPELV</sequence>
<accession>A0A834MKK2</accession>
<gene>
    <name evidence="2" type="ORF">GWI33_009951</name>
</gene>
<dbReference type="Proteomes" id="UP000625711">
    <property type="component" value="Unassembled WGS sequence"/>
</dbReference>
<evidence type="ECO:0000256" key="1">
    <source>
        <dbReference type="SAM" id="MobiDB-lite"/>
    </source>
</evidence>
<dbReference type="AlphaFoldDB" id="A0A834MKK2"/>
<keyword evidence="3" id="KW-1185">Reference proteome</keyword>
<reference evidence="2" key="1">
    <citation type="submission" date="2020-08" db="EMBL/GenBank/DDBJ databases">
        <title>Genome sequencing and assembly of the red palm weevil Rhynchophorus ferrugineus.</title>
        <authorList>
            <person name="Dias G.B."/>
            <person name="Bergman C.M."/>
            <person name="Manee M."/>
        </authorList>
    </citation>
    <scope>NUCLEOTIDE SEQUENCE</scope>
    <source>
        <strain evidence="2">AA-2017</strain>
        <tissue evidence="2">Whole larva</tissue>
    </source>
</reference>
<name>A0A834MKK2_RHYFE</name>
<protein>
    <submittedName>
        <fullName evidence="2">Uncharacterized protein</fullName>
    </submittedName>
</protein>
<organism evidence="2 3">
    <name type="scientific">Rhynchophorus ferrugineus</name>
    <name type="common">Red palm weevil</name>
    <name type="synonym">Curculio ferrugineus</name>
    <dbReference type="NCBI Taxonomy" id="354439"/>
    <lineage>
        <taxon>Eukaryota</taxon>
        <taxon>Metazoa</taxon>
        <taxon>Ecdysozoa</taxon>
        <taxon>Arthropoda</taxon>
        <taxon>Hexapoda</taxon>
        <taxon>Insecta</taxon>
        <taxon>Pterygota</taxon>
        <taxon>Neoptera</taxon>
        <taxon>Endopterygota</taxon>
        <taxon>Coleoptera</taxon>
        <taxon>Polyphaga</taxon>
        <taxon>Cucujiformia</taxon>
        <taxon>Curculionidae</taxon>
        <taxon>Dryophthorinae</taxon>
        <taxon>Rhynchophorus</taxon>
    </lineage>
</organism>
<proteinExistence type="predicted"/>
<comment type="caution">
    <text evidence="2">The sequence shown here is derived from an EMBL/GenBank/DDBJ whole genome shotgun (WGS) entry which is preliminary data.</text>
</comment>
<evidence type="ECO:0000313" key="3">
    <source>
        <dbReference type="Proteomes" id="UP000625711"/>
    </source>
</evidence>
<evidence type="ECO:0000313" key="2">
    <source>
        <dbReference type="EMBL" id="KAF7285766.1"/>
    </source>
</evidence>